<comment type="caution">
    <text evidence="12">The sequence shown here is derived from an EMBL/GenBank/DDBJ whole genome shotgun (WGS) entry which is preliminary data.</text>
</comment>
<dbReference type="PROSITE" id="PS52016">
    <property type="entry name" value="TONB_DEPENDENT_REC_3"/>
    <property type="match status" value="1"/>
</dbReference>
<dbReference type="InterPro" id="IPR012910">
    <property type="entry name" value="Plug_dom"/>
</dbReference>
<comment type="similarity">
    <text evidence="8 9">Belongs to the TonB-dependent receptor family.</text>
</comment>
<keyword evidence="3 8" id="KW-1134">Transmembrane beta strand</keyword>
<organism evidence="12 13">
    <name type="scientific">Acetobacter sacchari</name>
    <dbReference type="NCBI Taxonomy" id="2661687"/>
    <lineage>
        <taxon>Bacteria</taxon>
        <taxon>Pseudomonadati</taxon>
        <taxon>Pseudomonadota</taxon>
        <taxon>Alphaproteobacteria</taxon>
        <taxon>Acetobacterales</taxon>
        <taxon>Acetobacteraceae</taxon>
        <taxon>Acetobacter</taxon>
    </lineage>
</organism>
<dbReference type="PANTHER" id="PTHR47234">
    <property type="match status" value="1"/>
</dbReference>
<dbReference type="InterPro" id="IPR037066">
    <property type="entry name" value="Plug_dom_sf"/>
</dbReference>
<evidence type="ECO:0000259" key="10">
    <source>
        <dbReference type="Pfam" id="PF00593"/>
    </source>
</evidence>
<keyword evidence="7 8" id="KW-0998">Cell outer membrane</keyword>
<reference evidence="12 13" key="1">
    <citation type="submission" date="2021-03" db="EMBL/GenBank/DDBJ databases">
        <title>The complete genome sequence of Acetobacter sacchari TBRC 11175.</title>
        <authorList>
            <person name="Charoenyingcharoen P."/>
            <person name="Yukphan P."/>
        </authorList>
    </citation>
    <scope>NUCLEOTIDE SEQUENCE [LARGE SCALE GENOMIC DNA]</scope>
    <source>
        <strain evidence="12 13">TBRC 11175</strain>
    </source>
</reference>
<dbReference type="PANTHER" id="PTHR47234:SF2">
    <property type="entry name" value="TONB-DEPENDENT RECEPTOR"/>
    <property type="match status" value="1"/>
</dbReference>
<evidence type="ECO:0000256" key="3">
    <source>
        <dbReference type="ARBA" id="ARBA00022452"/>
    </source>
</evidence>
<feature type="domain" description="TonB-dependent receptor-like beta-barrel" evidence="10">
    <location>
        <begin position="427"/>
        <end position="961"/>
    </location>
</feature>
<dbReference type="Gene3D" id="2.170.130.10">
    <property type="entry name" value="TonB-dependent receptor, plug domain"/>
    <property type="match status" value="1"/>
</dbReference>
<evidence type="ECO:0000256" key="6">
    <source>
        <dbReference type="ARBA" id="ARBA00023136"/>
    </source>
</evidence>
<evidence type="ECO:0000313" key="13">
    <source>
        <dbReference type="Proteomes" id="UP000664771"/>
    </source>
</evidence>
<proteinExistence type="inferred from homology"/>
<keyword evidence="5 9" id="KW-0798">TonB box</keyword>
<evidence type="ECO:0000256" key="7">
    <source>
        <dbReference type="ARBA" id="ARBA00023237"/>
    </source>
</evidence>
<dbReference type="Proteomes" id="UP000664771">
    <property type="component" value="Unassembled WGS sequence"/>
</dbReference>
<evidence type="ECO:0000256" key="8">
    <source>
        <dbReference type="PROSITE-ProRule" id="PRU01360"/>
    </source>
</evidence>
<comment type="subcellular location">
    <subcellularLocation>
        <location evidence="1 8">Cell outer membrane</location>
        <topology evidence="1 8">Multi-pass membrane protein</topology>
    </subcellularLocation>
</comment>
<evidence type="ECO:0000256" key="5">
    <source>
        <dbReference type="ARBA" id="ARBA00023077"/>
    </source>
</evidence>
<keyword evidence="6 8" id="KW-0472">Membrane</keyword>
<dbReference type="RefSeq" id="WP_207881342.1">
    <property type="nucleotide sequence ID" value="NZ_JAFVMF010000009.1"/>
</dbReference>
<protein>
    <submittedName>
        <fullName evidence="12">TonB-dependent receptor</fullName>
    </submittedName>
</protein>
<dbReference type="Pfam" id="PF00593">
    <property type="entry name" value="TonB_dep_Rec_b-barrel"/>
    <property type="match status" value="1"/>
</dbReference>
<feature type="domain" description="TonB-dependent receptor plug" evidence="11">
    <location>
        <begin position="117"/>
        <end position="231"/>
    </location>
</feature>
<evidence type="ECO:0000256" key="1">
    <source>
        <dbReference type="ARBA" id="ARBA00004571"/>
    </source>
</evidence>
<keyword evidence="12" id="KW-0675">Receptor</keyword>
<evidence type="ECO:0000256" key="9">
    <source>
        <dbReference type="RuleBase" id="RU003357"/>
    </source>
</evidence>
<gene>
    <name evidence="12" type="ORF">J2D73_09470</name>
</gene>
<keyword evidence="4 8" id="KW-0812">Transmembrane</keyword>
<keyword evidence="2 8" id="KW-0813">Transport</keyword>
<dbReference type="InterPro" id="IPR036942">
    <property type="entry name" value="Beta-barrel_TonB_sf"/>
</dbReference>
<dbReference type="Pfam" id="PF07715">
    <property type="entry name" value="Plug"/>
    <property type="match status" value="1"/>
</dbReference>
<evidence type="ECO:0000259" key="11">
    <source>
        <dbReference type="Pfam" id="PF07715"/>
    </source>
</evidence>
<accession>A0ABS3LVU5</accession>
<name>A0ABS3LVU5_9PROT</name>
<evidence type="ECO:0000256" key="4">
    <source>
        <dbReference type="ARBA" id="ARBA00022692"/>
    </source>
</evidence>
<dbReference type="SUPFAM" id="SSF56935">
    <property type="entry name" value="Porins"/>
    <property type="match status" value="1"/>
</dbReference>
<evidence type="ECO:0000256" key="2">
    <source>
        <dbReference type="ARBA" id="ARBA00022448"/>
    </source>
</evidence>
<dbReference type="Gene3D" id="2.40.170.20">
    <property type="entry name" value="TonB-dependent receptor, beta-barrel domain"/>
    <property type="match status" value="1"/>
</dbReference>
<sequence length="998" mass="107948">MNPAQAPNNPTSDARCGKSAVRVSLLAATVLASTQFVTIADAASSQTSAAPKHVRHAVSRPKTIHNATTNAAPVGGVAPAGRAPSRAAAATALNRNYQSNETEDVVVTGSMLRTARNSSPNPVQTITSQQIQQTGVTTLGDFLQRMPSIGSSGTSNNQTNGTSGLSCTDFRNMGQQRVLVLIDGKRPTMTAGGASSECFDMNTIPTDMVQSVEMLKDGGSELYGADAVSGVINIKLKHNVTDAAFTAYGGISGKGDALTGKLSAHKGWNFDHDKGNLTLYASYMTQGGIYQRDRSWANPVAATNPTSGTPTYGSSISPMGHFFGSENEYSGSANGTIVPWSTSDRYNYGRDQMLSNSLQNSTLSGDLHYEINKHFIPYANVLYSHRTSLAQMAAEPVTGAVPPSDMPASVIIPANDPYNTTGEDLQMYKRMNEYGPRRTEDASDTVTAIAGMRGEITHGWMYDASYTYGANMMTEQMSGVGDYRKLLQTYGLQQVNPSDTNSALVYNPSVCNAAAGCVLSSPFGPLSNSAAAYSNYTSHSHYHYQLRDLNVRINNDHIVKMPWKHGGAFAVALGMEHRGEQLSYSPDPLIASGESLTSTSTYTGGGFNVTEAYLEGKLTLLHNAFLARDLTIDGQGRFSSYDTFGSAKNWKGAINWSPTRDIRFRATIGSSFRQPNVFELYGGQTMNYANGTDPCAQASTYGAFTPTVIATCRANGIPNPSTFQDANSGQIPTLTGGNSKLRPETGRTWTVGTTVTPRWIPGLSVDVTYWHYNISNLISATSTQYIADQCYTGQNTGYCSDILRYNSNNQIDYVSSFYTNQGGLHQSGIDWSTNYQIRLSPVDRLIISNEYQQILNYKQQTTNGGSWINYTGALIYTSQAGSLPAAGIPRVRDYATATWRHGPFSVTYMMSFTGGMRWNNSTNYLSADGAQRYKTPGMVMNNISFTYDVGRWSFQGGINNINNKNPPYVVSSSDNSMGALYGSFYEGRSFWLQAGTSF</sequence>
<keyword evidence="13" id="KW-1185">Reference proteome</keyword>
<evidence type="ECO:0000313" key="12">
    <source>
        <dbReference type="EMBL" id="MBO1360023.1"/>
    </source>
</evidence>
<dbReference type="InterPro" id="IPR039426">
    <property type="entry name" value="TonB-dep_rcpt-like"/>
</dbReference>
<dbReference type="InterPro" id="IPR000531">
    <property type="entry name" value="Beta-barrel_TonB"/>
</dbReference>
<dbReference type="EMBL" id="JAFVMF010000009">
    <property type="protein sequence ID" value="MBO1360023.1"/>
    <property type="molecule type" value="Genomic_DNA"/>
</dbReference>